<dbReference type="EMBL" id="KB306898">
    <property type="protein sequence ID" value="ELT99389.1"/>
    <property type="molecule type" value="Genomic_DNA"/>
</dbReference>
<dbReference type="InterPro" id="IPR016152">
    <property type="entry name" value="PTrfase/Anion_transptr"/>
</dbReference>
<accession>R7U087</accession>
<dbReference type="InterPro" id="IPR013769">
    <property type="entry name" value="Band3_cytoplasmic_dom"/>
</dbReference>
<dbReference type="InterPro" id="IPR003020">
    <property type="entry name" value="HCO3_transpt_euk"/>
</dbReference>
<dbReference type="GO" id="GO:0005886">
    <property type="term" value="C:plasma membrane"/>
    <property type="evidence" value="ECO:0007669"/>
    <property type="project" value="TreeGrafter"/>
</dbReference>
<dbReference type="PANTHER" id="PTHR11453">
    <property type="entry name" value="ANION EXCHANGE PROTEIN"/>
    <property type="match status" value="1"/>
</dbReference>
<reference evidence="2 4" key="2">
    <citation type="journal article" date="2013" name="Nature">
        <title>Insights into bilaterian evolution from three spiralian genomes.</title>
        <authorList>
            <person name="Simakov O."/>
            <person name="Marletaz F."/>
            <person name="Cho S.J."/>
            <person name="Edsinger-Gonzales E."/>
            <person name="Havlak P."/>
            <person name="Hellsten U."/>
            <person name="Kuo D.H."/>
            <person name="Larsson T."/>
            <person name="Lv J."/>
            <person name="Arendt D."/>
            <person name="Savage R."/>
            <person name="Osoegawa K."/>
            <person name="de Jong P."/>
            <person name="Grimwood J."/>
            <person name="Chapman J.A."/>
            <person name="Shapiro H."/>
            <person name="Aerts A."/>
            <person name="Otillar R.P."/>
            <person name="Terry A.Y."/>
            <person name="Boore J.L."/>
            <person name="Grigoriev I.V."/>
            <person name="Lindberg D.R."/>
            <person name="Seaver E.C."/>
            <person name="Weisblat D.A."/>
            <person name="Putnam N.H."/>
            <person name="Rokhsar D.S."/>
        </authorList>
    </citation>
    <scope>NUCLEOTIDE SEQUENCE</scope>
    <source>
        <strain evidence="2 4">I ESC-2004</strain>
    </source>
</reference>
<reference evidence="4" key="1">
    <citation type="submission" date="2012-12" db="EMBL/GenBank/DDBJ databases">
        <authorList>
            <person name="Hellsten U."/>
            <person name="Grimwood J."/>
            <person name="Chapman J.A."/>
            <person name="Shapiro H."/>
            <person name="Aerts A."/>
            <person name="Otillar R.P."/>
            <person name="Terry A.Y."/>
            <person name="Boore J.L."/>
            <person name="Simakov O."/>
            <person name="Marletaz F."/>
            <person name="Cho S.-J."/>
            <person name="Edsinger-Gonzales E."/>
            <person name="Havlak P."/>
            <person name="Kuo D.-H."/>
            <person name="Larsson T."/>
            <person name="Lv J."/>
            <person name="Arendt D."/>
            <person name="Savage R."/>
            <person name="Osoegawa K."/>
            <person name="de Jong P."/>
            <person name="Lindberg D.R."/>
            <person name="Seaver E.C."/>
            <person name="Weisblat D.A."/>
            <person name="Putnam N.H."/>
            <person name="Grigoriev I.V."/>
            <person name="Rokhsar D.S."/>
        </authorList>
    </citation>
    <scope>NUCLEOTIDE SEQUENCE</scope>
    <source>
        <strain evidence="4">I ESC-2004</strain>
    </source>
</reference>
<feature type="domain" description="Band 3 cytoplasmic" evidence="1">
    <location>
        <begin position="6"/>
        <end position="109"/>
    </location>
</feature>
<dbReference type="Pfam" id="PF07565">
    <property type="entry name" value="Band_3_cyto"/>
    <property type="match status" value="1"/>
</dbReference>
<dbReference type="GO" id="GO:0008509">
    <property type="term" value="F:monoatomic anion transmembrane transporter activity"/>
    <property type="evidence" value="ECO:0007669"/>
    <property type="project" value="InterPro"/>
</dbReference>
<reference evidence="3" key="3">
    <citation type="submission" date="2015-06" db="UniProtKB">
        <authorList>
            <consortium name="EnsemblMetazoa"/>
        </authorList>
    </citation>
    <scope>IDENTIFICATION</scope>
</reference>
<dbReference type="PANTHER" id="PTHR11453:SF36">
    <property type="entry name" value="ANION EXCHANGE PROTEIN"/>
    <property type="match status" value="1"/>
</dbReference>
<dbReference type="AlphaFoldDB" id="R7U087"/>
<dbReference type="STRING" id="283909.R7U087"/>
<feature type="non-terminal residue" evidence="2">
    <location>
        <position position="1"/>
    </location>
</feature>
<protein>
    <recommendedName>
        <fullName evidence="1">Band 3 cytoplasmic domain-containing protein</fullName>
    </recommendedName>
</protein>
<gene>
    <name evidence="2" type="ORF">CAPTEDRAFT_129086</name>
</gene>
<sequence length="112" mass="12906">VDHTSHEIFCEMETLKRGGMSMEWKETARWIKFEEDVEEAGERWSKPHVATLSLHSLFELRKGISSGTIMLDVDANNLIQITDLVLDNMIASKQMDAEHRDIVRRLLLLLAL</sequence>
<organism evidence="2">
    <name type="scientific">Capitella teleta</name>
    <name type="common">Polychaete worm</name>
    <dbReference type="NCBI Taxonomy" id="283909"/>
    <lineage>
        <taxon>Eukaryota</taxon>
        <taxon>Metazoa</taxon>
        <taxon>Spiralia</taxon>
        <taxon>Lophotrochozoa</taxon>
        <taxon>Annelida</taxon>
        <taxon>Polychaeta</taxon>
        <taxon>Sedentaria</taxon>
        <taxon>Scolecida</taxon>
        <taxon>Capitellidae</taxon>
        <taxon>Capitella</taxon>
    </lineage>
</organism>
<dbReference type="SUPFAM" id="SSF55804">
    <property type="entry name" value="Phoshotransferase/anion transport protein"/>
    <property type="match status" value="1"/>
</dbReference>
<proteinExistence type="predicted"/>
<dbReference type="OMA" id="WWEEARW"/>
<evidence type="ECO:0000313" key="2">
    <source>
        <dbReference type="EMBL" id="ELT99389.1"/>
    </source>
</evidence>
<dbReference type="Proteomes" id="UP000014760">
    <property type="component" value="Unassembled WGS sequence"/>
</dbReference>
<dbReference type="EnsemblMetazoa" id="CapteT129086">
    <property type="protein sequence ID" value="CapteP129086"/>
    <property type="gene ID" value="CapteG129086"/>
</dbReference>
<dbReference type="Gene3D" id="3.40.930.10">
    <property type="entry name" value="Mannitol-specific EII, Chain A"/>
    <property type="match status" value="1"/>
</dbReference>
<dbReference type="GO" id="GO:0051453">
    <property type="term" value="P:regulation of intracellular pH"/>
    <property type="evidence" value="ECO:0007669"/>
    <property type="project" value="TreeGrafter"/>
</dbReference>
<dbReference type="GO" id="GO:0008510">
    <property type="term" value="F:sodium:bicarbonate symporter activity"/>
    <property type="evidence" value="ECO:0007669"/>
    <property type="project" value="TreeGrafter"/>
</dbReference>
<dbReference type="OrthoDB" id="1735926at2759"/>
<name>R7U087_CAPTE</name>
<evidence type="ECO:0000313" key="3">
    <source>
        <dbReference type="EnsemblMetazoa" id="CapteP129086"/>
    </source>
</evidence>
<dbReference type="EMBL" id="AMQN01010051">
    <property type="status" value="NOT_ANNOTATED_CDS"/>
    <property type="molecule type" value="Genomic_DNA"/>
</dbReference>
<evidence type="ECO:0000313" key="4">
    <source>
        <dbReference type="Proteomes" id="UP000014760"/>
    </source>
</evidence>
<dbReference type="GO" id="GO:0005452">
    <property type="term" value="F:solute:inorganic anion antiporter activity"/>
    <property type="evidence" value="ECO:0007669"/>
    <property type="project" value="InterPro"/>
</dbReference>
<evidence type="ECO:0000259" key="1">
    <source>
        <dbReference type="Pfam" id="PF07565"/>
    </source>
</evidence>
<dbReference type="HOGENOM" id="CLU_124094_0_0_1"/>
<keyword evidence="4" id="KW-1185">Reference proteome</keyword>